<evidence type="ECO:0000313" key="13">
    <source>
        <dbReference type="EMBL" id="AGF48448.1"/>
    </source>
</evidence>
<dbReference type="OrthoDB" id="9804551at2"/>
<evidence type="ECO:0000256" key="3">
    <source>
        <dbReference type="ARBA" id="ARBA00022516"/>
    </source>
</evidence>
<keyword evidence="3 9" id="KW-0444">Lipid biosynthesis</keyword>
<evidence type="ECO:0000256" key="5">
    <source>
        <dbReference type="ARBA" id="ARBA00022832"/>
    </source>
</evidence>
<gene>
    <name evidence="9" type="primary">acpP</name>
    <name evidence="13" type="ORF">CONE_0707</name>
</gene>
<dbReference type="Gene3D" id="1.10.1200.10">
    <property type="entry name" value="ACP-like"/>
    <property type="match status" value="1"/>
</dbReference>
<dbReference type="PATRIC" id="fig|1208920.3.peg.438"/>
<reference evidence="13 14" key="1">
    <citation type="journal article" date="2013" name="Genome Biol. Evol.">
        <title>Genome evolution and phylogenomic analysis of candidatus kinetoplastibacterium, the betaproteobacterial endosymbionts of strigomonas and angomonas.</title>
        <authorList>
            <person name="Alves J.M."/>
            <person name="Serrano M.G."/>
            <person name="Maia da Silva F."/>
            <person name="Voegtly L.J."/>
            <person name="Matveyev A.V."/>
            <person name="Teixeira M.M."/>
            <person name="Camargo E.P."/>
            <person name="Buck G.A."/>
        </authorList>
    </citation>
    <scope>NUCLEOTIDE SEQUENCE [LARGE SCALE GENOMIC DNA]</scope>
    <source>
        <strain evidence="13 14">TCC290E</strain>
    </source>
</reference>
<dbReference type="Proteomes" id="UP000011541">
    <property type="component" value="Chromosome"/>
</dbReference>
<name>M1L773_9PROT</name>
<dbReference type="NCBIfam" id="NF002148">
    <property type="entry name" value="PRK00982.1-2"/>
    <property type="match status" value="1"/>
</dbReference>
<dbReference type="PANTHER" id="PTHR20863">
    <property type="entry name" value="ACYL CARRIER PROTEIN"/>
    <property type="match status" value="1"/>
</dbReference>
<dbReference type="EMBL" id="CP003805">
    <property type="protein sequence ID" value="AGF48448.1"/>
    <property type="molecule type" value="Genomic_DNA"/>
</dbReference>
<keyword evidence="7 9" id="KW-0275">Fatty acid biosynthesis</keyword>
<dbReference type="GO" id="GO:0016020">
    <property type="term" value="C:membrane"/>
    <property type="evidence" value="ECO:0007669"/>
    <property type="project" value="GOC"/>
</dbReference>
<dbReference type="GO" id="GO:0000036">
    <property type="term" value="F:acyl carrier activity"/>
    <property type="evidence" value="ECO:0007669"/>
    <property type="project" value="UniProtKB-UniRule"/>
</dbReference>
<feature type="modified residue" description="O-(pantetheine 4'-phosphoryl)serine" evidence="9">
    <location>
        <position position="37"/>
    </location>
</feature>
<evidence type="ECO:0000256" key="9">
    <source>
        <dbReference type="HAMAP-Rule" id="MF_01217"/>
    </source>
</evidence>
<dbReference type="NCBIfam" id="TIGR00517">
    <property type="entry name" value="acyl_carrier"/>
    <property type="match status" value="1"/>
</dbReference>
<accession>M1L773</accession>
<dbReference type="AlphaFoldDB" id="M1L773"/>
<dbReference type="NCBIfam" id="NF002151">
    <property type="entry name" value="PRK00982.1-5"/>
    <property type="match status" value="1"/>
</dbReference>
<dbReference type="NCBIfam" id="NF002149">
    <property type="entry name" value="PRK00982.1-3"/>
    <property type="match status" value="1"/>
</dbReference>
<evidence type="ECO:0000256" key="11">
    <source>
        <dbReference type="RuleBase" id="RU003545"/>
    </source>
</evidence>
<protein>
    <recommendedName>
        <fullName evidence="9 10">Acyl carrier protein</fullName>
        <shortName evidence="9">ACP</shortName>
    </recommendedName>
</protein>
<dbReference type="NCBIfam" id="NF002150">
    <property type="entry name" value="PRK00982.1-4"/>
    <property type="match status" value="1"/>
</dbReference>
<keyword evidence="4 9" id="KW-0597">Phosphoprotein</keyword>
<dbReference type="InterPro" id="IPR006162">
    <property type="entry name" value="Ppantetheine_attach_site"/>
</dbReference>
<evidence type="ECO:0000256" key="2">
    <source>
        <dbReference type="ARBA" id="ARBA00022450"/>
    </source>
</evidence>
<keyword evidence="6 9" id="KW-0443">Lipid metabolism</keyword>
<comment type="subcellular location">
    <subcellularLocation>
        <location evidence="9">Cytoplasm</location>
    </subcellularLocation>
</comment>
<comment type="similarity">
    <text evidence="9">Belongs to the acyl carrier protein (ACP) family.</text>
</comment>
<comment type="pathway">
    <text evidence="8">Glycolipid biosynthesis; KDO(2)-lipid A biosynthesis.</text>
</comment>
<keyword evidence="2 9" id="KW-0596">Phosphopantetheine</keyword>
<dbReference type="SUPFAM" id="SSF47336">
    <property type="entry name" value="ACP-like"/>
    <property type="match status" value="1"/>
</dbReference>
<dbReference type="FunFam" id="1.10.1200.10:FF:000001">
    <property type="entry name" value="Acyl carrier protein"/>
    <property type="match status" value="1"/>
</dbReference>
<evidence type="ECO:0000256" key="6">
    <source>
        <dbReference type="ARBA" id="ARBA00023098"/>
    </source>
</evidence>
<dbReference type="HOGENOM" id="CLU_108696_5_1_4"/>
<dbReference type="GO" id="GO:0005829">
    <property type="term" value="C:cytosol"/>
    <property type="evidence" value="ECO:0007669"/>
    <property type="project" value="TreeGrafter"/>
</dbReference>
<evidence type="ECO:0000256" key="7">
    <source>
        <dbReference type="ARBA" id="ARBA00023160"/>
    </source>
</evidence>
<evidence type="ECO:0000256" key="8">
    <source>
        <dbReference type="ARBA" id="ARBA00024328"/>
    </source>
</evidence>
<dbReference type="UniPathway" id="UPA00094"/>
<keyword evidence="5 9" id="KW-0276">Fatty acid metabolism</keyword>
<dbReference type="PANTHER" id="PTHR20863:SF76">
    <property type="entry name" value="CARRIER DOMAIN-CONTAINING PROTEIN"/>
    <property type="match status" value="1"/>
</dbReference>
<dbReference type="PROSITE" id="PS50075">
    <property type="entry name" value="CARRIER"/>
    <property type="match status" value="1"/>
</dbReference>
<sequence length="77" mass="8537">MDSIEQRVRKIVSEQLGVSENDISNNSSFIDDLGADSLDMVELVMALEDGFETEIPDEDAEKITTVQQAIDYISANK</sequence>
<dbReference type="InterPro" id="IPR003231">
    <property type="entry name" value="ACP"/>
</dbReference>
<dbReference type="GO" id="GO:0009245">
    <property type="term" value="P:lipid A biosynthetic process"/>
    <property type="evidence" value="ECO:0007669"/>
    <property type="project" value="TreeGrafter"/>
</dbReference>
<evidence type="ECO:0000259" key="12">
    <source>
        <dbReference type="PROSITE" id="PS50075"/>
    </source>
</evidence>
<dbReference type="GO" id="GO:0036104">
    <property type="term" value="P:Kdo2-lipid A biosynthetic process"/>
    <property type="evidence" value="ECO:0007669"/>
    <property type="project" value="UniProtKB-UniPathway"/>
</dbReference>
<keyword evidence="14" id="KW-1185">Reference proteome</keyword>
<dbReference type="UniPathway" id="UPA00360"/>
<comment type="pathway">
    <text evidence="9 11">Lipid metabolism; fatty acid biosynthesis.</text>
</comment>
<evidence type="ECO:0000256" key="10">
    <source>
        <dbReference type="NCBIfam" id="TIGR00517"/>
    </source>
</evidence>
<evidence type="ECO:0000256" key="4">
    <source>
        <dbReference type="ARBA" id="ARBA00022553"/>
    </source>
</evidence>
<dbReference type="InterPro" id="IPR009081">
    <property type="entry name" value="PP-bd_ACP"/>
</dbReference>
<comment type="PTM">
    <text evidence="9">4'-phosphopantetheine is transferred from CoA to a specific serine of apo-ACP by AcpS. This modification is essential for activity because fatty acids are bound in thioester linkage to the sulfhydryl of the prosthetic group.</text>
</comment>
<dbReference type="Pfam" id="PF00550">
    <property type="entry name" value="PP-binding"/>
    <property type="match status" value="1"/>
</dbReference>
<comment type="function">
    <text evidence="1 9 11">Carrier of the growing fatty acid chain in fatty acid biosynthesis.</text>
</comment>
<dbReference type="InterPro" id="IPR036736">
    <property type="entry name" value="ACP-like_sf"/>
</dbReference>
<keyword evidence="9" id="KW-0963">Cytoplasm</keyword>
<evidence type="ECO:0000313" key="14">
    <source>
        <dbReference type="Proteomes" id="UP000011541"/>
    </source>
</evidence>
<organism evidence="13 14">
    <name type="scientific">Candidatus Kinetoplastidibacterium stringomonadis TCC290E</name>
    <dbReference type="NCBI Taxonomy" id="1208920"/>
    <lineage>
        <taxon>Bacteria</taxon>
        <taxon>Pseudomonadati</taxon>
        <taxon>Pseudomonadota</taxon>
        <taxon>Betaproteobacteria</taxon>
        <taxon>Candidatus Kinetoplastidibacterium</taxon>
    </lineage>
</organism>
<dbReference type="PROSITE" id="PS00012">
    <property type="entry name" value="PHOSPHOPANTETHEINE"/>
    <property type="match status" value="1"/>
</dbReference>
<proteinExistence type="inferred from homology"/>
<dbReference type="KEGG" id="kon:CONE_0707"/>
<evidence type="ECO:0000256" key="1">
    <source>
        <dbReference type="ARBA" id="ARBA00003180"/>
    </source>
</evidence>
<dbReference type="HAMAP" id="MF_01217">
    <property type="entry name" value="Acyl_carrier"/>
    <property type="match status" value="1"/>
</dbReference>
<comment type="PTM">
    <text evidence="11">4'-phosphopantetheine is transferred from CoA to a specific serine of apo-ACP by acpS.</text>
</comment>
<dbReference type="STRING" id="1208920.CONE_0707"/>
<dbReference type="RefSeq" id="WP_015397134.1">
    <property type="nucleotide sequence ID" value="NC_020299.1"/>
</dbReference>
<feature type="domain" description="Carrier" evidence="12">
    <location>
        <begin position="2"/>
        <end position="77"/>
    </location>
</feature>
<dbReference type="eggNOG" id="COG0236">
    <property type="taxonomic scope" value="Bacteria"/>
</dbReference>
<dbReference type="GO" id="GO:0000035">
    <property type="term" value="F:acyl binding"/>
    <property type="evidence" value="ECO:0007669"/>
    <property type="project" value="TreeGrafter"/>
</dbReference>